<dbReference type="Proteomes" id="UP001138751">
    <property type="component" value="Unassembled WGS sequence"/>
</dbReference>
<reference evidence="1" key="2">
    <citation type="journal article" date="2021" name="Syst. Appl. Microbiol.">
        <title>Roseomonas hellenica sp. nov., isolated from roots of wild-growing Alkanna tinctoria.</title>
        <authorList>
            <person name="Rat A."/>
            <person name="Naranjo H.D."/>
            <person name="Lebbe L."/>
            <person name="Cnockaert M."/>
            <person name="Krigas N."/>
            <person name="Grigoriadou K."/>
            <person name="Maloupa E."/>
            <person name="Willems A."/>
        </authorList>
    </citation>
    <scope>NUCLEOTIDE SEQUENCE</scope>
    <source>
        <strain evidence="1">LMG 31231</strain>
    </source>
</reference>
<protein>
    <recommendedName>
        <fullName evidence="3">Glycosyltransferase family 1 protein</fullName>
    </recommendedName>
</protein>
<comment type="caution">
    <text evidence="1">The sequence shown here is derived from an EMBL/GenBank/DDBJ whole genome shotgun (WGS) entry which is preliminary data.</text>
</comment>
<feature type="non-terminal residue" evidence="1">
    <location>
        <position position="525"/>
    </location>
</feature>
<evidence type="ECO:0000313" key="2">
    <source>
        <dbReference type="Proteomes" id="UP001138751"/>
    </source>
</evidence>
<accession>A0A9X9X515</accession>
<evidence type="ECO:0008006" key="3">
    <source>
        <dbReference type="Google" id="ProtNLM"/>
    </source>
</evidence>
<keyword evidence="2" id="KW-1185">Reference proteome</keyword>
<sequence>MALIILDPNLEGEAGHHLAYDLAIAKEALARGETATIIANRRFGARTIEGVRVLPHFTETCYAVLHKDPVSGAFDDFRHFNDLLQAELAALPRGEFRSSDAVLVPTVTENHLAGYVGWMKSFDPLEAPLFLVHLMLPSGYAVEGDGREAVEDPLRALFYRLADRAAREPGPEVHLFASGGQHAAEYGALLGRAIPPHPVPIRPDPAPGTEEAPRRALLFAGDVRIDKGIALLPDLAPSLAAAHPDWTFVAHANTNAAWGEAKEAGEALAAAAEGIGNLEVAGGRLSPEAYLALLQGVRIALFPYDPALYRRKSSGVLWEAISLGVPVVVPEGTWLEYEARHWGAGHVAYAAHEPAAIAAAFEAALPRIAELEAASLAAGERYRAANGAAALMDQVAALWVRHKAVSSLVTRPRSMALDLVRMDAGWHRPETVEGRQVRWTAQDPVIAFDWPFDEPWEAELTLLSFFGADQVNKVAATVGDAPVAASWSREGRGGRLLLRGPGPGRARPRVELRLRLPYTYRPAND</sequence>
<dbReference type="EMBL" id="JAAEDM010000180">
    <property type="protein sequence ID" value="MBR0674494.1"/>
    <property type="molecule type" value="Genomic_DNA"/>
</dbReference>
<dbReference type="AlphaFoldDB" id="A0A9X9X515"/>
<dbReference type="Gene3D" id="3.40.50.2000">
    <property type="entry name" value="Glycogen Phosphorylase B"/>
    <property type="match status" value="1"/>
</dbReference>
<reference evidence="1" key="1">
    <citation type="submission" date="2020-01" db="EMBL/GenBank/DDBJ databases">
        <authorList>
            <person name="Rat A."/>
        </authorList>
    </citation>
    <scope>NUCLEOTIDE SEQUENCE</scope>
    <source>
        <strain evidence="1">LMG 31231</strain>
    </source>
</reference>
<dbReference type="RefSeq" id="WP_211864896.1">
    <property type="nucleotide sequence ID" value="NZ_JAAEDM010000180.1"/>
</dbReference>
<proteinExistence type="predicted"/>
<organism evidence="1 2">
    <name type="scientific">Neoroseomonas soli</name>
    <dbReference type="NCBI Taxonomy" id="1081025"/>
    <lineage>
        <taxon>Bacteria</taxon>
        <taxon>Pseudomonadati</taxon>
        <taxon>Pseudomonadota</taxon>
        <taxon>Alphaproteobacteria</taxon>
        <taxon>Acetobacterales</taxon>
        <taxon>Acetobacteraceae</taxon>
        <taxon>Neoroseomonas</taxon>
    </lineage>
</organism>
<dbReference type="SUPFAM" id="SSF53756">
    <property type="entry name" value="UDP-Glycosyltransferase/glycogen phosphorylase"/>
    <property type="match status" value="1"/>
</dbReference>
<evidence type="ECO:0000313" key="1">
    <source>
        <dbReference type="EMBL" id="MBR0674494.1"/>
    </source>
</evidence>
<name>A0A9X9X515_9PROT</name>
<gene>
    <name evidence="1" type="ORF">GXW76_25230</name>
</gene>